<dbReference type="WBParaSite" id="PgR002_g164_t04">
    <property type="protein sequence ID" value="PgR002_g164_t04"/>
    <property type="gene ID" value="PgR002_g164"/>
</dbReference>
<dbReference type="AlphaFoldDB" id="A0A915ABC1"/>
<dbReference type="Proteomes" id="UP000887569">
    <property type="component" value="Unplaced"/>
</dbReference>
<reference evidence="2 3" key="1">
    <citation type="submission" date="2022-11" db="UniProtKB">
        <authorList>
            <consortium name="WormBaseParasite"/>
        </authorList>
    </citation>
    <scope>IDENTIFICATION</scope>
</reference>
<accession>A0A915ABC1</accession>
<name>A0A915ABC1_PARUN</name>
<dbReference type="WBParaSite" id="PgR002_g164_t08">
    <property type="protein sequence ID" value="PgR002_g164_t08"/>
    <property type="gene ID" value="PgR002_g164"/>
</dbReference>
<sequence>MFISKMNSLNVTLLHRSLRYCRIMSQRPRKGISYIAALKIKYFVVYLSQIFPSFLTVLKCDCFCKGVPFDLMKNVLKNY</sequence>
<keyword evidence="1" id="KW-1185">Reference proteome</keyword>
<evidence type="ECO:0000313" key="3">
    <source>
        <dbReference type="WBParaSite" id="PgR002_g164_t03"/>
    </source>
</evidence>
<dbReference type="WBParaSite" id="PgR002_g164_t03">
    <property type="protein sequence ID" value="PgR002_g164_t03"/>
    <property type="gene ID" value="PgR002_g164"/>
</dbReference>
<dbReference type="WBParaSite" id="PgR002_g164_t01">
    <property type="protein sequence ID" value="PgR002_g164_t01"/>
    <property type="gene ID" value="PgR002_g164"/>
</dbReference>
<evidence type="ECO:0000313" key="1">
    <source>
        <dbReference type="Proteomes" id="UP000887569"/>
    </source>
</evidence>
<organism evidence="1 2">
    <name type="scientific">Parascaris univalens</name>
    <name type="common">Nematode worm</name>
    <dbReference type="NCBI Taxonomy" id="6257"/>
    <lineage>
        <taxon>Eukaryota</taxon>
        <taxon>Metazoa</taxon>
        <taxon>Ecdysozoa</taxon>
        <taxon>Nematoda</taxon>
        <taxon>Chromadorea</taxon>
        <taxon>Rhabditida</taxon>
        <taxon>Spirurina</taxon>
        <taxon>Ascaridomorpha</taxon>
        <taxon>Ascaridoidea</taxon>
        <taxon>Ascarididae</taxon>
        <taxon>Parascaris</taxon>
    </lineage>
</organism>
<evidence type="ECO:0000313" key="2">
    <source>
        <dbReference type="WBParaSite" id="PgR002_g164_t01"/>
    </source>
</evidence>
<proteinExistence type="predicted"/>
<protein>
    <submittedName>
        <fullName evidence="2 3">Uncharacterized protein</fullName>
    </submittedName>
</protein>